<keyword evidence="3" id="KW-1185">Reference proteome</keyword>
<accession>A0A918BX44</accession>
<sequence>MPKNKYACRVCGYIYPVPPYGDDGDSPTYNYCPCCGVEYGYQDFTPEGVRMYREEWLSRGRLWHDPKEEPENWDWIEQSKNIPDDF</sequence>
<name>A0A918BX44_9DEIO</name>
<evidence type="ECO:0000313" key="2">
    <source>
        <dbReference type="EMBL" id="GGQ95257.1"/>
    </source>
</evidence>
<dbReference type="PROSITE" id="PS50903">
    <property type="entry name" value="RUBREDOXIN_LIKE"/>
    <property type="match status" value="1"/>
</dbReference>
<dbReference type="GO" id="GO:0005506">
    <property type="term" value="F:iron ion binding"/>
    <property type="evidence" value="ECO:0007669"/>
    <property type="project" value="InterPro"/>
</dbReference>
<feature type="domain" description="Rubredoxin-like" evidence="1">
    <location>
        <begin position="3"/>
        <end position="47"/>
    </location>
</feature>
<evidence type="ECO:0000259" key="1">
    <source>
        <dbReference type="PROSITE" id="PS50903"/>
    </source>
</evidence>
<organism evidence="2 3">
    <name type="scientific">Deinococcus ruber</name>
    <dbReference type="NCBI Taxonomy" id="1848197"/>
    <lineage>
        <taxon>Bacteria</taxon>
        <taxon>Thermotogati</taxon>
        <taxon>Deinococcota</taxon>
        <taxon>Deinococci</taxon>
        <taxon>Deinococcales</taxon>
        <taxon>Deinococcaceae</taxon>
        <taxon>Deinococcus</taxon>
    </lineage>
</organism>
<comment type="caution">
    <text evidence="2">The sequence shown here is derived from an EMBL/GenBank/DDBJ whole genome shotgun (WGS) entry which is preliminary data.</text>
</comment>
<dbReference type="AlphaFoldDB" id="A0A918BX44"/>
<dbReference type="SUPFAM" id="SSF57802">
    <property type="entry name" value="Rubredoxin-like"/>
    <property type="match status" value="1"/>
</dbReference>
<protein>
    <recommendedName>
        <fullName evidence="1">Rubredoxin-like domain-containing protein</fullName>
    </recommendedName>
</protein>
<dbReference type="Proteomes" id="UP000603865">
    <property type="component" value="Unassembled WGS sequence"/>
</dbReference>
<dbReference type="InterPro" id="IPR024934">
    <property type="entry name" value="Rubredoxin-like_dom"/>
</dbReference>
<gene>
    <name evidence="2" type="ORF">GCM10008957_04510</name>
</gene>
<proteinExistence type="predicted"/>
<reference evidence="2" key="2">
    <citation type="submission" date="2020-09" db="EMBL/GenBank/DDBJ databases">
        <authorList>
            <person name="Sun Q."/>
            <person name="Ohkuma M."/>
        </authorList>
    </citation>
    <scope>NUCLEOTIDE SEQUENCE</scope>
    <source>
        <strain evidence="2">JCM 31311</strain>
    </source>
</reference>
<reference evidence="2" key="1">
    <citation type="journal article" date="2014" name="Int. J. Syst. Evol. Microbiol.">
        <title>Complete genome sequence of Corynebacterium casei LMG S-19264T (=DSM 44701T), isolated from a smear-ripened cheese.</title>
        <authorList>
            <consortium name="US DOE Joint Genome Institute (JGI-PGF)"/>
            <person name="Walter F."/>
            <person name="Albersmeier A."/>
            <person name="Kalinowski J."/>
            <person name="Ruckert C."/>
        </authorList>
    </citation>
    <scope>NUCLEOTIDE SEQUENCE</scope>
    <source>
        <strain evidence="2">JCM 31311</strain>
    </source>
</reference>
<evidence type="ECO:0000313" key="3">
    <source>
        <dbReference type="Proteomes" id="UP000603865"/>
    </source>
</evidence>
<dbReference type="EMBL" id="BMQL01000001">
    <property type="protein sequence ID" value="GGQ95257.1"/>
    <property type="molecule type" value="Genomic_DNA"/>
</dbReference>